<evidence type="ECO:0008006" key="4">
    <source>
        <dbReference type="Google" id="ProtNLM"/>
    </source>
</evidence>
<feature type="signal peptide" evidence="1">
    <location>
        <begin position="1"/>
        <end position="20"/>
    </location>
</feature>
<dbReference type="AlphaFoldDB" id="A0A1F4TPV6"/>
<feature type="chain" id="PRO_5009514648" description="DUF3108 domain-containing protein" evidence="1">
    <location>
        <begin position="21"/>
        <end position="259"/>
    </location>
</feature>
<evidence type="ECO:0000313" key="3">
    <source>
        <dbReference type="Proteomes" id="UP000177309"/>
    </source>
</evidence>
<comment type="caution">
    <text evidence="2">The sequence shown here is derived from an EMBL/GenBank/DDBJ whole genome shotgun (WGS) entry which is preliminary data.</text>
</comment>
<dbReference type="Gene3D" id="2.40.360.20">
    <property type="match status" value="1"/>
</dbReference>
<gene>
    <name evidence="2" type="ORF">A2462_03435</name>
</gene>
<proteinExistence type="predicted"/>
<protein>
    <recommendedName>
        <fullName evidence="4">DUF3108 domain-containing protein</fullName>
    </recommendedName>
</protein>
<dbReference type="EMBL" id="MEUI01000013">
    <property type="protein sequence ID" value="OGC34751.1"/>
    <property type="molecule type" value="Genomic_DNA"/>
</dbReference>
<reference evidence="2 3" key="1">
    <citation type="journal article" date="2016" name="Nat. Commun.">
        <title>Thousands of microbial genomes shed light on interconnected biogeochemical processes in an aquifer system.</title>
        <authorList>
            <person name="Anantharaman K."/>
            <person name="Brown C.T."/>
            <person name="Hug L.A."/>
            <person name="Sharon I."/>
            <person name="Castelle C.J."/>
            <person name="Probst A.J."/>
            <person name="Thomas B.C."/>
            <person name="Singh A."/>
            <person name="Wilkins M.J."/>
            <person name="Karaoz U."/>
            <person name="Brodie E.L."/>
            <person name="Williams K.H."/>
            <person name="Hubbard S.S."/>
            <person name="Banfield J.F."/>
        </authorList>
    </citation>
    <scope>NUCLEOTIDE SEQUENCE [LARGE SCALE GENOMIC DNA]</scope>
</reference>
<dbReference type="Pfam" id="PF11306">
    <property type="entry name" value="DUF3108"/>
    <property type="match status" value="1"/>
</dbReference>
<dbReference type="Proteomes" id="UP000177309">
    <property type="component" value="Unassembled WGS sequence"/>
</dbReference>
<evidence type="ECO:0000256" key="1">
    <source>
        <dbReference type="SAM" id="SignalP"/>
    </source>
</evidence>
<organism evidence="2 3">
    <name type="scientific">candidate division WOR-1 bacterium RIFOXYC2_FULL_41_25</name>
    <dbReference type="NCBI Taxonomy" id="1802586"/>
    <lineage>
        <taxon>Bacteria</taxon>
        <taxon>Bacillati</taxon>
        <taxon>Saganbacteria</taxon>
    </lineage>
</organism>
<sequence>MKKIIVVMLGLLFFSISVSAENFKLPEIPQLIKNKIITLDKESGKILWQSEIQYQLATEDGQKYIRYSEKGQGKYGGSKVPLKWEVTGYYYLEPSLRPYYSEKRVFSNQGKLLKVEILQYDDEDKNIYFRREDKVNNKIEKQIFKFENDVVDKYILGLAIQGYDFQRKQDFAFHYLSDEPKIYSNTLIYRDQEKVTVPAGEFDCHKVELTVNLGALGFVGAFLPKIYFWYSDSKPAEWIKYEGLESGLGTPYVLMQLDK</sequence>
<keyword evidence="1" id="KW-0732">Signal</keyword>
<evidence type="ECO:0000313" key="2">
    <source>
        <dbReference type="EMBL" id="OGC34751.1"/>
    </source>
</evidence>
<dbReference type="InterPro" id="IPR021457">
    <property type="entry name" value="DUF3108"/>
</dbReference>
<name>A0A1F4TPV6_UNCSA</name>
<accession>A0A1F4TPV6</accession>